<dbReference type="GO" id="GO:0140098">
    <property type="term" value="F:catalytic activity, acting on RNA"/>
    <property type="evidence" value="ECO:0007669"/>
    <property type="project" value="UniProtKB-ARBA"/>
</dbReference>
<dbReference type="EMBL" id="FRCR01000019">
    <property type="protein sequence ID" value="SHM87359.1"/>
    <property type="molecule type" value="Genomic_DNA"/>
</dbReference>
<sequence length="387" mass="45186">MKLKVKPEDFVVKELADIKYSSDGPYRIYLLEKRHWNTMDALKFISRENQVPLSKIGSGGRKDRHALTSQYISVPKKYELKFERPNVKLTFLGFADDFVSPAILEGNYFEITLRKLKPEEEEKIKERLSEVEKFGYPNFFDDQRFGSVENPQEFLAERIIKKHYNGALKLYFTVIHPEDSKKEKERKREIDRLWGNWEAILPLCRTSVEKEIIRILMENSSKASLLAALNAIPKEELSMFFSAYQSFLWNLTLKKLLPNYVSELFEVKGKIMDYSFYRTLPDESLKFLKKMEIPTVSSRIPECLPEVKRAIEEVLAERGVKPSDFNLKKIRKSFFKSFMRPAIVFPEGLYASPFEEDDLYPGYKKVTLKFTLPPGSFATMLIKSLVS</sequence>
<evidence type="ECO:0000259" key="4">
    <source>
        <dbReference type="PROSITE" id="PS50984"/>
    </source>
</evidence>
<feature type="domain" description="TRUD" evidence="4">
    <location>
        <begin position="135"/>
        <end position="345"/>
    </location>
</feature>
<dbReference type="STRING" id="447595.SAMN05660826_02212"/>
<dbReference type="PANTHER" id="PTHR13326">
    <property type="entry name" value="TRNA PSEUDOURIDINE SYNTHASE D"/>
    <property type="match status" value="1"/>
</dbReference>
<dbReference type="NCBIfam" id="TIGR00094">
    <property type="entry name" value="tRNA_TruD_broad"/>
    <property type="match status" value="1"/>
</dbReference>
<dbReference type="SUPFAM" id="SSF55120">
    <property type="entry name" value="Pseudouridine synthase"/>
    <property type="match status" value="1"/>
</dbReference>
<comment type="similarity">
    <text evidence="1">Belongs to the pseudouridine synthase TruD family.</text>
</comment>
<reference evidence="6" key="1">
    <citation type="submission" date="2016-11" db="EMBL/GenBank/DDBJ databases">
        <authorList>
            <person name="Varghese N."/>
            <person name="Submissions S."/>
        </authorList>
    </citation>
    <scope>NUCLEOTIDE SEQUENCE [LARGE SCALE GENOMIC DNA]</scope>
    <source>
        <strain evidence="6">DSM 18802</strain>
    </source>
</reference>
<gene>
    <name evidence="5" type="ORF">SAMN05660826_02212</name>
</gene>
<dbReference type="Pfam" id="PF01142">
    <property type="entry name" value="TruD"/>
    <property type="match status" value="1"/>
</dbReference>
<dbReference type="GO" id="GO:0008033">
    <property type="term" value="P:tRNA processing"/>
    <property type="evidence" value="ECO:0007669"/>
    <property type="project" value="UniProtKB-KW"/>
</dbReference>
<keyword evidence="3" id="KW-0413">Isomerase</keyword>
<dbReference type="PIRSF" id="PIRSF037016">
    <property type="entry name" value="Pseudouridin_synth_euk_prd"/>
    <property type="match status" value="1"/>
</dbReference>
<dbReference type="Proteomes" id="UP000184375">
    <property type="component" value="Unassembled WGS sequence"/>
</dbReference>
<dbReference type="GO" id="GO:0003723">
    <property type="term" value="F:RNA binding"/>
    <property type="evidence" value="ECO:0007669"/>
    <property type="project" value="InterPro"/>
</dbReference>
<dbReference type="AlphaFoldDB" id="A0A1M7MAQ4"/>
<protein>
    <submittedName>
        <fullName evidence="5">tRNA pseudouridine13 synthase</fullName>
    </submittedName>
</protein>
<dbReference type="PROSITE" id="PS50984">
    <property type="entry name" value="TRUD"/>
    <property type="match status" value="1"/>
</dbReference>
<evidence type="ECO:0000256" key="3">
    <source>
        <dbReference type="ARBA" id="ARBA00023235"/>
    </source>
</evidence>
<dbReference type="RefSeq" id="WP_073258419.1">
    <property type="nucleotide sequence ID" value="NZ_FRCR01000019.1"/>
</dbReference>
<dbReference type="InterPro" id="IPR001656">
    <property type="entry name" value="PsdUridine_synth_TruD"/>
</dbReference>
<name>A0A1M7MAQ4_9FIRM</name>
<organism evidence="5 6">
    <name type="scientific">Caldanaerovirga acetigignens</name>
    <dbReference type="NCBI Taxonomy" id="447595"/>
    <lineage>
        <taxon>Bacteria</taxon>
        <taxon>Bacillati</taxon>
        <taxon>Bacillota</taxon>
        <taxon>Clostridia</taxon>
        <taxon>Thermosediminibacterales</taxon>
        <taxon>Thermosediminibacteraceae</taxon>
        <taxon>Caldanaerovirga</taxon>
    </lineage>
</organism>
<evidence type="ECO:0000313" key="6">
    <source>
        <dbReference type="Proteomes" id="UP000184375"/>
    </source>
</evidence>
<dbReference type="PROSITE" id="PS01268">
    <property type="entry name" value="UPF0024"/>
    <property type="match status" value="1"/>
</dbReference>
<evidence type="ECO:0000256" key="2">
    <source>
        <dbReference type="ARBA" id="ARBA00022694"/>
    </source>
</evidence>
<evidence type="ECO:0000256" key="1">
    <source>
        <dbReference type="ARBA" id="ARBA00007953"/>
    </source>
</evidence>
<proteinExistence type="inferred from homology"/>
<accession>A0A1M7MAQ4</accession>
<evidence type="ECO:0000313" key="5">
    <source>
        <dbReference type="EMBL" id="SHM87359.1"/>
    </source>
</evidence>
<keyword evidence="2" id="KW-0819">tRNA processing</keyword>
<dbReference type="OrthoDB" id="1550679at2"/>
<keyword evidence="6" id="KW-1185">Reference proteome</keyword>
<dbReference type="PANTHER" id="PTHR13326:SF21">
    <property type="entry name" value="PSEUDOURIDYLATE SYNTHASE PUS7L"/>
    <property type="match status" value="1"/>
</dbReference>
<dbReference type="InterPro" id="IPR011760">
    <property type="entry name" value="PsdUridine_synth_TruD_insert"/>
</dbReference>
<dbReference type="Gene3D" id="3.30.2350.20">
    <property type="entry name" value="TruD, catalytic domain"/>
    <property type="match status" value="2"/>
</dbReference>
<dbReference type="InterPro" id="IPR020103">
    <property type="entry name" value="PsdUridine_synth_cat_dom_sf"/>
</dbReference>
<dbReference type="InterPro" id="IPR042214">
    <property type="entry name" value="TruD_catalytic"/>
</dbReference>
<dbReference type="InterPro" id="IPR020119">
    <property type="entry name" value="PsdUridine_synth_TruD_CS"/>
</dbReference>
<dbReference type="GO" id="GO:0009982">
    <property type="term" value="F:pseudouridine synthase activity"/>
    <property type="evidence" value="ECO:0007669"/>
    <property type="project" value="InterPro"/>
</dbReference>
<dbReference type="GO" id="GO:0001522">
    <property type="term" value="P:pseudouridine synthesis"/>
    <property type="evidence" value="ECO:0007669"/>
    <property type="project" value="InterPro"/>
</dbReference>